<dbReference type="Proteomes" id="UP000193067">
    <property type="component" value="Unassembled WGS sequence"/>
</dbReference>
<evidence type="ECO:0000313" key="3">
    <source>
        <dbReference type="Proteomes" id="UP000193067"/>
    </source>
</evidence>
<accession>A0A1Y2J0B6</accession>
<keyword evidence="3" id="KW-1185">Reference proteome</keyword>
<name>A0A1Y2J0B6_TRAC3</name>
<protein>
    <submittedName>
        <fullName evidence="2">Uncharacterized protein</fullName>
    </submittedName>
</protein>
<dbReference type="AlphaFoldDB" id="A0A1Y2J0B6"/>
<evidence type="ECO:0000313" key="2">
    <source>
        <dbReference type="EMBL" id="OSD05652.1"/>
    </source>
</evidence>
<proteinExistence type="predicted"/>
<sequence>MASSSACPIEMHSASPSVLTGTRSLNTTEQSLLTAPDVSVPLAATARSTSKAPKDVVARCGYPTRAFLVPRTEANQPPLREGGPTIESTSDEEEQRSVSSSGGLVRRRARYTRRYSLKPNDRVLACIANEHGRATWRHGVVCDFDQHPRKSGQIMFAVSYPLLSPRMSDWRVGYFNPSLSEILYDNLLSRWQDEQHKE</sequence>
<feature type="region of interest" description="Disordered" evidence="1">
    <location>
        <begin position="69"/>
        <end position="104"/>
    </location>
</feature>
<reference evidence="2 3" key="1">
    <citation type="journal article" date="2015" name="Biotechnol. Biofuels">
        <title>Enhanced degradation of softwood versus hardwood by the white-rot fungus Pycnoporus coccineus.</title>
        <authorList>
            <person name="Couturier M."/>
            <person name="Navarro D."/>
            <person name="Chevret D."/>
            <person name="Henrissat B."/>
            <person name="Piumi F."/>
            <person name="Ruiz-Duenas F.J."/>
            <person name="Martinez A.T."/>
            <person name="Grigoriev I.V."/>
            <person name="Riley R."/>
            <person name="Lipzen A."/>
            <person name="Berrin J.G."/>
            <person name="Master E.R."/>
            <person name="Rosso M.N."/>
        </authorList>
    </citation>
    <scope>NUCLEOTIDE SEQUENCE [LARGE SCALE GENOMIC DNA]</scope>
    <source>
        <strain evidence="2 3">BRFM310</strain>
    </source>
</reference>
<organism evidence="2 3">
    <name type="scientific">Trametes coccinea (strain BRFM310)</name>
    <name type="common">Pycnoporus coccineus</name>
    <dbReference type="NCBI Taxonomy" id="1353009"/>
    <lineage>
        <taxon>Eukaryota</taxon>
        <taxon>Fungi</taxon>
        <taxon>Dikarya</taxon>
        <taxon>Basidiomycota</taxon>
        <taxon>Agaricomycotina</taxon>
        <taxon>Agaricomycetes</taxon>
        <taxon>Polyporales</taxon>
        <taxon>Polyporaceae</taxon>
        <taxon>Trametes</taxon>
    </lineage>
</organism>
<evidence type="ECO:0000256" key="1">
    <source>
        <dbReference type="SAM" id="MobiDB-lite"/>
    </source>
</evidence>
<gene>
    <name evidence="2" type="ORF">PYCCODRAFT_1161828</name>
</gene>
<dbReference type="EMBL" id="KZ084092">
    <property type="protein sequence ID" value="OSD05652.1"/>
    <property type="molecule type" value="Genomic_DNA"/>
</dbReference>
<feature type="region of interest" description="Disordered" evidence="1">
    <location>
        <begin position="1"/>
        <end position="21"/>
    </location>
</feature>